<dbReference type="AlphaFoldDB" id="A0A4R4FFX4"/>
<evidence type="ECO:0000313" key="3">
    <source>
        <dbReference type="Proteomes" id="UP000295710"/>
    </source>
</evidence>
<feature type="region of interest" description="Disordered" evidence="1">
    <location>
        <begin position="39"/>
        <end position="71"/>
    </location>
</feature>
<evidence type="ECO:0000313" key="2">
    <source>
        <dbReference type="EMBL" id="TDA21693.1"/>
    </source>
</evidence>
<dbReference type="EMBL" id="SMMX01000007">
    <property type="protein sequence ID" value="TDA21693.1"/>
    <property type="molecule type" value="Genomic_DNA"/>
</dbReference>
<name>A0A4R4FFX4_9FIRM</name>
<evidence type="ECO:0000256" key="1">
    <source>
        <dbReference type="SAM" id="MobiDB-lite"/>
    </source>
</evidence>
<comment type="caution">
    <text evidence="2">The sequence shown here is derived from an EMBL/GenBank/DDBJ whole genome shotgun (WGS) entry which is preliminary data.</text>
</comment>
<protein>
    <submittedName>
        <fullName evidence="2">Uncharacterized protein</fullName>
    </submittedName>
</protein>
<dbReference type="Proteomes" id="UP000295710">
    <property type="component" value="Unassembled WGS sequence"/>
</dbReference>
<proteinExistence type="predicted"/>
<gene>
    <name evidence="2" type="ORF">E1963_10160</name>
</gene>
<reference evidence="2 3" key="1">
    <citation type="journal article" date="2016" name="Nat. Microbiol.">
        <title>The Mouse Intestinal Bacterial Collection (miBC) provides host-specific insight into cultured diversity and functional potential of the gut microbiota.</title>
        <authorList>
            <person name="Lagkouvardos I."/>
            <person name="Pukall R."/>
            <person name="Abt B."/>
            <person name="Foesel B.U."/>
            <person name="Meier-Kolthoff J.P."/>
            <person name="Kumar N."/>
            <person name="Bresciani A."/>
            <person name="Martinez I."/>
            <person name="Just S."/>
            <person name="Ziegler C."/>
            <person name="Brugiroux S."/>
            <person name="Garzetti D."/>
            <person name="Wenning M."/>
            <person name="Bui T.P."/>
            <person name="Wang J."/>
            <person name="Hugenholtz F."/>
            <person name="Plugge C.M."/>
            <person name="Peterson D.A."/>
            <person name="Hornef M.W."/>
            <person name="Baines J.F."/>
            <person name="Smidt H."/>
            <person name="Walter J."/>
            <person name="Kristiansen K."/>
            <person name="Nielsen H.B."/>
            <person name="Haller D."/>
            <person name="Overmann J."/>
            <person name="Stecher B."/>
            <person name="Clavel T."/>
        </authorList>
    </citation>
    <scope>NUCLEOTIDE SEQUENCE [LARGE SCALE GENOMIC DNA]</scope>
    <source>
        <strain evidence="2 3">DSM 28560</strain>
    </source>
</reference>
<accession>A0A4R4FFX4</accession>
<dbReference type="RefSeq" id="WP_132277675.1">
    <property type="nucleotide sequence ID" value="NZ_JAOBST010000002.1"/>
</dbReference>
<feature type="compositionally biased region" description="Basic and acidic residues" evidence="1">
    <location>
        <begin position="55"/>
        <end position="64"/>
    </location>
</feature>
<sequence>MEDRYWDRFTRTGTVTDYLYYKGMDICRQVMDRCKTDAASADGTHDVGQTGGRISESDYGDRHGASCISYR</sequence>
<keyword evidence="3" id="KW-1185">Reference proteome</keyword>
<organism evidence="2 3">
    <name type="scientific">Extibacter muris</name>
    <dbReference type="NCBI Taxonomy" id="1796622"/>
    <lineage>
        <taxon>Bacteria</taxon>
        <taxon>Bacillati</taxon>
        <taxon>Bacillota</taxon>
        <taxon>Clostridia</taxon>
        <taxon>Lachnospirales</taxon>
        <taxon>Lachnospiraceae</taxon>
        <taxon>Extibacter</taxon>
    </lineage>
</organism>